<proteinExistence type="predicted"/>
<dbReference type="Gene3D" id="2.60.120.620">
    <property type="entry name" value="q2cbj1_9rhob like domain"/>
    <property type="match status" value="1"/>
</dbReference>
<gene>
    <name evidence="2" type="ORF">S01H4_27092</name>
</gene>
<evidence type="ECO:0008006" key="3">
    <source>
        <dbReference type="Google" id="ProtNLM"/>
    </source>
</evidence>
<dbReference type="SUPFAM" id="SSF51197">
    <property type="entry name" value="Clavaminate synthase-like"/>
    <property type="match status" value="1"/>
</dbReference>
<reference evidence="2" key="1">
    <citation type="journal article" date="2014" name="Front. Microbiol.">
        <title>High frequency of phylogenetically diverse reductive dehalogenase-homologous genes in deep subseafloor sedimentary metagenomes.</title>
        <authorList>
            <person name="Kawai M."/>
            <person name="Futagami T."/>
            <person name="Toyoda A."/>
            <person name="Takaki Y."/>
            <person name="Nishi S."/>
            <person name="Hori S."/>
            <person name="Arai W."/>
            <person name="Tsubouchi T."/>
            <person name="Morono Y."/>
            <person name="Uchiyama I."/>
            <person name="Ito T."/>
            <person name="Fujiyama A."/>
            <person name="Inagaki F."/>
            <person name="Takami H."/>
        </authorList>
    </citation>
    <scope>NUCLEOTIDE SEQUENCE</scope>
    <source>
        <strain evidence="2">Expedition CK06-06</strain>
    </source>
</reference>
<accession>X1BY57</accession>
<organism evidence="2">
    <name type="scientific">marine sediment metagenome</name>
    <dbReference type="NCBI Taxonomy" id="412755"/>
    <lineage>
        <taxon>unclassified sequences</taxon>
        <taxon>metagenomes</taxon>
        <taxon>ecological metagenomes</taxon>
    </lineage>
</organism>
<dbReference type="EMBL" id="BART01013172">
    <property type="protein sequence ID" value="GAG89128.1"/>
    <property type="molecule type" value="Genomic_DNA"/>
</dbReference>
<name>X1BY57_9ZZZZ</name>
<dbReference type="AlphaFoldDB" id="X1BY57"/>
<feature type="region of interest" description="Disordered" evidence="1">
    <location>
        <begin position="49"/>
        <end position="69"/>
    </location>
</feature>
<evidence type="ECO:0000256" key="1">
    <source>
        <dbReference type="SAM" id="MobiDB-lite"/>
    </source>
</evidence>
<sequence>MSIKRYDNLVRAQDIEAFERYGVVCLRGVFETKWLEILTAGLDKNFADPGPDNTVYTGEGEPGGFYDDY</sequence>
<evidence type="ECO:0000313" key="2">
    <source>
        <dbReference type="EMBL" id="GAG89128.1"/>
    </source>
</evidence>
<feature type="non-terminal residue" evidence="2">
    <location>
        <position position="69"/>
    </location>
</feature>
<comment type="caution">
    <text evidence="2">The sequence shown here is derived from an EMBL/GenBank/DDBJ whole genome shotgun (WGS) entry which is preliminary data.</text>
</comment>
<protein>
    <recommendedName>
        <fullName evidence="3">Phytanoyl-CoA dioxygenase</fullName>
    </recommendedName>
</protein>